<dbReference type="InterPro" id="IPR046338">
    <property type="entry name" value="GAIN_dom_sf"/>
</dbReference>
<feature type="domain" description="G-protein coupled receptors family 2 profile 2" evidence="8">
    <location>
        <begin position="48"/>
        <end position="177"/>
    </location>
</feature>
<evidence type="ECO:0000259" key="8">
    <source>
        <dbReference type="PROSITE" id="PS50261"/>
    </source>
</evidence>
<evidence type="ECO:0000313" key="10">
    <source>
        <dbReference type="EnsemblMetazoa" id="HelroP67029"/>
    </source>
</evidence>
<dbReference type="OrthoDB" id="10052455at2759"/>
<dbReference type="OMA" id="GWPMIVV"/>
<dbReference type="InterPro" id="IPR000832">
    <property type="entry name" value="GPCR_2_secretin-like"/>
</dbReference>
<dbReference type="GO" id="GO:0016020">
    <property type="term" value="C:membrane"/>
    <property type="evidence" value="ECO:0007669"/>
    <property type="project" value="UniProtKB-SubCell"/>
</dbReference>
<dbReference type="Pfam" id="PF01825">
    <property type="entry name" value="GPS"/>
    <property type="match status" value="1"/>
</dbReference>
<dbReference type="RefSeq" id="XP_009022516.1">
    <property type="nucleotide sequence ID" value="XM_009024268.1"/>
</dbReference>
<organism evidence="10 11">
    <name type="scientific">Helobdella robusta</name>
    <name type="common">Californian leech</name>
    <dbReference type="NCBI Taxonomy" id="6412"/>
    <lineage>
        <taxon>Eukaryota</taxon>
        <taxon>Metazoa</taxon>
        <taxon>Spiralia</taxon>
        <taxon>Lophotrochozoa</taxon>
        <taxon>Annelida</taxon>
        <taxon>Clitellata</taxon>
        <taxon>Hirudinea</taxon>
        <taxon>Rhynchobdellida</taxon>
        <taxon>Glossiphoniidae</taxon>
        <taxon>Helobdella</taxon>
    </lineage>
</organism>
<evidence type="ECO:0000256" key="5">
    <source>
        <dbReference type="ARBA" id="ARBA00023157"/>
    </source>
</evidence>
<feature type="transmembrane region" description="Helical" evidence="6">
    <location>
        <begin position="155"/>
        <end position="175"/>
    </location>
</feature>
<dbReference type="Gene3D" id="1.20.1070.10">
    <property type="entry name" value="Rhodopsin 7-helix transmembrane proteins"/>
    <property type="match status" value="1"/>
</dbReference>
<proteinExistence type="predicted"/>
<keyword evidence="4 6" id="KW-0472">Membrane</keyword>
<dbReference type="PROSITE" id="PS50221">
    <property type="entry name" value="GAIN_B"/>
    <property type="match status" value="1"/>
</dbReference>
<dbReference type="SMART" id="SM00303">
    <property type="entry name" value="GPS"/>
    <property type="match status" value="1"/>
</dbReference>
<dbReference type="STRING" id="6412.T1FYV4"/>
<dbReference type="EnsemblMetazoa" id="HelroT67029">
    <property type="protein sequence ID" value="HelroP67029"/>
    <property type="gene ID" value="HelroG67029"/>
</dbReference>
<dbReference type="KEGG" id="hro:HELRODRAFT_67029"/>
<keyword evidence="5" id="KW-1015">Disulfide bond</keyword>
<feature type="domain" description="GAIN-B" evidence="7">
    <location>
        <begin position="1"/>
        <end position="42"/>
    </location>
</feature>
<dbReference type="AlphaFoldDB" id="T1FYV4"/>
<evidence type="ECO:0000256" key="2">
    <source>
        <dbReference type="ARBA" id="ARBA00022692"/>
    </source>
</evidence>
<dbReference type="Pfam" id="PF00002">
    <property type="entry name" value="7tm_2"/>
    <property type="match status" value="1"/>
</dbReference>
<evidence type="ECO:0000256" key="3">
    <source>
        <dbReference type="ARBA" id="ARBA00022989"/>
    </source>
</evidence>
<dbReference type="PANTHER" id="PTHR12011:SF347">
    <property type="entry name" value="FI21270P1-RELATED"/>
    <property type="match status" value="1"/>
</dbReference>
<reference evidence="11" key="1">
    <citation type="submission" date="2012-12" db="EMBL/GenBank/DDBJ databases">
        <authorList>
            <person name="Hellsten U."/>
            <person name="Grimwood J."/>
            <person name="Chapman J.A."/>
            <person name="Shapiro H."/>
            <person name="Aerts A."/>
            <person name="Otillar R.P."/>
            <person name="Terry A.Y."/>
            <person name="Boore J.L."/>
            <person name="Simakov O."/>
            <person name="Marletaz F."/>
            <person name="Cho S.-J."/>
            <person name="Edsinger-Gonzales E."/>
            <person name="Havlak P."/>
            <person name="Kuo D.-H."/>
            <person name="Larsson T."/>
            <person name="Lv J."/>
            <person name="Arendt D."/>
            <person name="Savage R."/>
            <person name="Osoegawa K."/>
            <person name="de Jong P."/>
            <person name="Lindberg D.R."/>
            <person name="Seaver E.C."/>
            <person name="Weisblat D.A."/>
            <person name="Putnam N.H."/>
            <person name="Grigoriev I.V."/>
            <person name="Rokhsar D.S."/>
        </authorList>
    </citation>
    <scope>NUCLEOTIDE SEQUENCE</scope>
</reference>
<dbReference type="InParanoid" id="T1FYV4"/>
<gene>
    <name evidence="10" type="primary">20214002</name>
    <name evidence="9" type="ORF">HELRODRAFT_67029</name>
</gene>
<dbReference type="InterPro" id="IPR000203">
    <property type="entry name" value="GPS"/>
</dbReference>
<reference evidence="9 11" key="2">
    <citation type="journal article" date="2013" name="Nature">
        <title>Insights into bilaterian evolution from three spiralian genomes.</title>
        <authorList>
            <person name="Simakov O."/>
            <person name="Marletaz F."/>
            <person name="Cho S.J."/>
            <person name="Edsinger-Gonzales E."/>
            <person name="Havlak P."/>
            <person name="Hellsten U."/>
            <person name="Kuo D.H."/>
            <person name="Larsson T."/>
            <person name="Lv J."/>
            <person name="Arendt D."/>
            <person name="Savage R."/>
            <person name="Osoegawa K."/>
            <person name="de Jong P."/>
            <person name="Grimwood J."/>
            <person name="Chapman J.A."/>
            <person name="Shapiro H."/>
            <person name="Aerts A."/>
            <person name="Otillar R.P."/>
            <person name="Terry A.Y."/>
            <person name="Boore J.L."/>
            <person name="Grigoriev I.V."/>
            <person name="Lindberg D.R."/>
            <person name="Seaver E.C."/>
            <person name="Weisblat D.A."/>
            <person name="Putnam N.H."/>
            <person name="Rokhsar D.S."/>
        </authorList>
    </citation>
    <scope>NUCLEOTIDE SEQUENCE</scope>
</reference>
<dbReference type="InterPro" id="IPR017981">
    <property type="entry name" value="GPCR_2-like_7TM"/>
</dbReference>
<dbReference type="EMBL" id="KB097143">
    <property type="protein sequence ID" value="ESN99464.1"/>
    <property type="molecule type" value="Genomic_DNA"/>
</dbReference>
<dbReference type="CTD" id="20214002"/>
<protein>
    <recommendedName>
        <fullName evidence="12">G-protein coupled receptors family 2 profile 2 domain-containing protein</fullName>
    </recommendedName>
</protein>
<sequence length="177" mass="19795">MNDSGYWSDEGCTLKISNETHTTCTCNHLTNFAILFSPYRAVLHEKILSMISLVGCIVSIVSLVLTIIFYAIRIVKSKQAAILINLCASLIIANIIFLAGVNQTSNKNGCTAVAILLHYFFLVSFFIMLVIAIHLIFNVFLVFHSLTKRNITMMIVFAWGKFFEILLVCVAFSCITK</sequence>
<evidence type="ECO:0008006" key="12">
    <source>
        <dbReference type="Google" id="ProtNLM"/>
    </source>
</evidence>
<dbReference type="Proteomes" id="UP000015101">
    <property type="component" value="Unassembled WGS sequence"/>
</dbReference>
<comment type="subcellular location">
    <subcellularLocation>
        <location evidence="1">Membrane</location>
        <topology evidence="1">Multi-pass membrane protein</topology>
    </subcellularLocation>
</comment>
<keyword evidence="3 6" id="KW-1133">Transmembrane helix</keyword>
<dbReference type="EMBL" id="AMQM01001267">
    <property type="status" value="NOT_ANNOTATED_CDS"/>
    <property type="molecule type" value="Genomic_DNA"/>
</dbReference>
<feature type="transmembrane region" description="Helical" evidence="6">
    <location>
        <begin position="82"/>
        <end position="101"/>
    </location>
</feature>
<evidence type="ECO:0000256" key="4">
    <source>
        <dbReference type="ARBA" id="ARBA00023136"/>
    </source>
</evidence>
<evidence type="ECO:0000313" key="11">
    <source>
        <dbReference type="Proteomes" id="UP000015101"/>
    </source>
</evidence>
<keyword evidence="11" id="KW-1185">Reference proteome</keyword>
<reference evidence="10" key="3">
    <citation type="submission" date="2015-06" db="UniProtKB">
        <authorList>
            <consortium name="EnsemblMetazoa"/>
        </authorList>
    </citation>
    <scope>IDENTIFICATION</scope>
</reference>
<evidence type="ECO:0000256" key="6">
    <source>
        <dbReference type="SAM" id="Phobius"/>
    </source>
</evidence>
<evidence type="ECO:0000256" key="1">
    <source>
        <dbReference type="ARBA" id="ARBA00004141"/>
    </source>
</evidence>
<dbReference type="eggNOG" id="KOG4193">
    <property type="taxonomic scope" value="Eukaryota"/>
</dbReference>
<feature type="transmembrane region" description="Helical" evidence="6">
    <location>
        <begin position="113"/>
        <end position="143"/>
    </location>
</feature>
<dbReference type="Gene3D" id="2.60.220.50">
    <property type="match status" value="1"/>
</dbReference>
<dbReference type="GO" id="GO:0007166">
    <property type="term" value="P:cell surface receptor signaling pathway"/>
    <property type="evidence" value="ECO:0007669"/>
    <property type="project" value="InterPro"/>
</dbReference>
<dbReference type="GeneID" id="20214002"/>
<name>T1FYV4_HELRO</name>
<feature type="transmembrane region" description="Helical" evidence="6">
    <location>
        <begin position="47"/>
        <end position="70"/>
    </location>
</feature>
<dbReference type="InterPro" id="IPR057244">
    <property type="entry name" value="GAIN_B"/>
</dbReference>
<dbReference type="PROSITE" id="PS50261">
    <property type="entry name" value="G_PROTEIN_RECEP_F2_4"/>
    <property type="match status" value="1"/>
</dbReference>
<dbReference type="HOGENOM" id="CLU_002753_3_4_1"/>
<dbReference type="PANTHER" id="PTHR12011">
    <property type="entry name" value="ADHESION G-PROTEIN COUPLED RECEPTOR"/>
    <property type="match status" value="1"/>
</dbReference>
<accession>T1FYV4</accession>
<evidence type="ECO:0000313" key="9">
    <source>
        <dbReference type="EMBL" id="ESN99464.1"/>
    </source>
</evidence>
<dbReference type="GO" id="GO:0004930">
    <property type="term" value="F:G protein-coupled receptor activity"/>
    <property type="evidence" value="ECO:0007669"/>
    <property type="project" value="InterPro"/>
</dbReference>
<evidence type="ECO:0000259" key="7">
    <source>
        <dbReference type="PROSITE" id="PS50221"/>
    </source>
</evidence>
<keyword evidence="2 6" id="KW-0812">Transmembrane</keyword>